<evidence type="ECO:0000313" key="2">
    <source>
        <dbReference type="Proteomes" id="UP000695562"/>
    </source>
</evidence>
<accession>A0A8J4PKB7</accession>
<comment type="caution">
    <text evidence="1">The sequence shown here is derived from an EMBL/GenBank/DDBJ whole genome shotgun (WGS) entry which is preliminary data.</text>
</comment>
<dbReference type="Proteomes" id="UP000695562">
    <property type="component" value="Unassembled WGS sequence"/>
</dbReference>
<evidence type="ECO:0000313" key="1">
    <source>
        <dbReference type="EMBL" id="KAF2068739.1"/>
    </source>
</evidence>
<dbReference type="EMBL" id="AJWJ01000859">
    <property type="protein sequence ID" value="KAF2068739.1"/>
    <property type="molecule type" value="Genomic_DNA"/>
</dbReference>
<gene>
    <name evidence="1" type="ORF">CYY_009935</name>
</gene>
<proteinExistence type="predicted"/>
<organism evidence="1 2">
    <name type="scientific">Polysphondylium violaceum</name>
    <dbReference type="NCBI Taxonomy" id="133409"/>
    <lineage>
        <taxon>Eukaryota</taxon>
        <taxon>Amoebozoa</taxon>
        <taxon>Evosea</taxon>
        <taxon>Eumycetozoa</taxon>
        <taxon>Dictyostelia</taxon>
        <taxon>Dictyosteliales</taxon>
        <taxon>Dictyosteliaceae</taxon>
        <taxon>Polysphondylium</taxon>
    </lineage>
</organism>
<dbReference type="AlphaFoldDB" id="A0A8J4PKB7"/>
<name>A0A8J4PKB7_9MYCE</name>
<reference evidence="1" key="1">
    <citation type="submission" date="2020-01" db="EMBL/GenBank/DDBJ databases">
        <title>Development of genomics and gene disruption for Polysphondylium violaceum indicates a role for the polyketide synthase stlB in stalk morphogenesis.</title>
        <authorList>
            <person name="Narita B."/>
            <person name="Kawabe Y."/>
            <person name="Kin K."/>
            <person name="Saito T."/>
            <person name="Gibbs R."/>
            <person name="Kuspa A."/>
            <person name="Muzny D."/>
            <person name="Queller D."/>
            <person name="Richards S."/>
            <person name="Strassman J."/>
            <person name="Sucgang R."/>
            <person name="Worley K."/>
            <person name="Schaap P."/>
        </authorList>
    </citation>
    <scope>NUCLEOTIDE SEQUENCE</scope>
    <source>
        <strain evidence="1">QSvi11</strain>
    </source>
</reference>
<protein>
    <submittedName>
        <fullName evidence="1">Uncharacterized protein</fullName>
    </submittedName>
</protein>
<keyword evidence="2" id="KW-1185">Reference proteome</keyword>
<sequence>MFRRVILTFRGCEEAVAMMRIVAPSMKLDDLSSVKDNEVVQSQGPLFISLSILQRTCTPEIPVLIFFGWAIRKSQNITPKSSGLIPNSCLYLETSSMSLNQYY</sequence>